<organism evidence="1">
    <name type="scientific">Rhizophora mucronata</name>
    <name type="common">Asiatic mangrove</name>
    <dbReference type="NCBI Taxonomy" id="61149"/>
    <lineage>
        <taxon>Eukaryota</taxon>
        <taxon>Viridiplantae</taxon>
        <taxon>Streptophyta</taxon>
        <taxon>Embryophyta</taxon>
        <taxon>Tracheophyta</taxon>
        <taxon>Spermatophyta</taxon>
        <taxon>Magnoliopsida</taxon>
        <taxon>eudicotyledons</taxon>
        <taxon>Gunneridae</taxon>
        <taxon>Pentapetalae</taxon>
        <taxon>rosids</taxon>
        <taxon>fabids</taxon>
        <taxon>Malpighiales</taxon>
        <taxon>Rhizophoraceae</taxon>
        <taxon>Rhizophora</taxon>
    </lineage>
</organism>
<dbReference type="EMBL" id="GGEC01092139">
    <property type="protein sequence ID" value="MBX72623.1"/>
    <property type="molecule type" value="Transcribed_RNA"/>
</dbReference>
<name>A0A2P2R081_RHIMU</name>
<accession>A0A2P2R081</accession>
<proteinExistence type="predicted"/>
<sequence>MGQETNAQIIDIGRKLNVD</sequence>
<dbReference type="AlphaFoldDB" id="A0A2P2R081"/>
<reference evidence="1" key="1">
    <citation type="submission" date="2018-02" db="EMBL/GenBank/DDBJ databases">
        <title>Rhizophora mucronata_Transcriptome.</title>
        <authorList>
            <person name="Meera S.P."/>
            <person name="Sreeshan A."/>
            <person name="Augustine A."/>
        </authorList>
    </citation>
    <scope>NUCLEOTIDE SEQUENCE</scope>
    <source>
        <tissue evidence="1">Leaf</tissue>
    </source>
</reference>
<evidence type="ECO:0000313" key="1">
    <source>
        <dbReference type="EMBL" id="MBX72623.1"/>
    </source>
</evidence>
<protein>
    <submittedName>
        <fullName evidence="1">Uncharacterized protein</fullName>
    </submittedName>
</protein>